<feature type="signal peptide" evidence="1">
    <location>
        <begin position="1"/>
        <end position="18"/>
    </location>
</feature>
<evidence type="ECO:0008006" key="4">
    <source>
        <dbReference type="Google" id="ProtNLM"/>
    </source>
</evidence>
<evidence type="ECO:0000256" key="1">
    <source>
        <dbReference type="SAM" id="SignalP"/>
    </source>
</evidence>
<accession>A0A3M2RZ93</accession>
<gene>
    <name evidence="2" type="ORF">CDV36_009729</name>
</gene>
<organism evidence="2 3">
    <name type="scientific">Fusarium kuroshium</name>
    <dbReference type="NCBI Taxonomy" id="2010991"/>
    <lineage>
        <taxon>Eukaryota</taxon>
        <taxon>Fungi</taxon>
        <taxon>Dikarya</taxon>
        <taxon>Ascomycota</taxon>
        <taxon>Pezizomycotina</taxon>
        <taxon>Sordariomycetes</taxon>
        <taxon>Hypocreomycetidae</taxon>
        <taxon>Hypocreales</taxon>
        <taxon>Nectriaceae</taxon>
        <taxon>Fusarium</taxon>
        <taxon>Fusarium solani species complex</taxon>
    </lineage>
</organism>
<keyword evidence="3" id="KW-1185">Reference proteome</keyword>
<evidence type="ECO:0000313" key="3">
    <source>
        <dbReference type="Proteomes" id="UP000277212"/>
    </source>
</evidence>
<reference evidence="2 3" key="1">
    <citation type="submission" date="2017-06" db="EMBL/GenBank/DDBJ databases">
        <title>Comparative genomic analysis of Ambrosia Fusariam Clade fungi.</title>
        <authorList>
            <person name="Stajich J.E."/>
            <person name="Carrillo J."/>
            <person name="Kijimoto T."/>
            <person name="Eskalen A."/>
            <person name="O'Donnell K."/>
            <person name="Kasson M."/>
        </authorList>
    </citation>
    <scope>NUCLEOTIDE SEQUENCE [LARGE SCALE GENOMIC DNA]</scope>
    <source>
        <strain evidence="2">UCR3666</strain>
    </source>
</reference>
<dbReference type="Pfam" id="PF19271">
    <property type="entry name" value="Nis1"/>
    <property type="match status" value="1"/>
</dbReference>
<feature type="chain" id="PRO_5018022164" description="Secreted protein NIS1" evidence="1">
    <location>
        <begin position="19"/>
        <end position="147"/>
    </location>
</feature>
<sequence>MRFSIALAATSLLALTEARIVGISVPKTIKPGEDFEAIIISENYIQSVYDVAIAFGYSPGKGFPGSLGQVADSFYLGPDESNQLHSFNKTINIPTDAVKGEGLVTASLFSLYGAAKAPTLSNYNVSVTFGDETSTEYKASNEYTPSQ</sequence>
<keyword evidence="1" id="KW-0732">Signal</keyword>
<dbReference type="Proteomes" id="UP000277212">
    <property type="component" value="Unassembled WGS sequence"/>
</dbReference>
<dbReference type="AlphaFoldDB" id="A0A3M2RZ93"/>
<comment type="caution">
    <text evidence="2">The sequence shown here is derived from an EMBL/GenBank/DDBJ whole genome shotgun (WGS) entry which is preliminary data.</text>
</comment>
<protein>
    <recommendedName>
        <fullName evidence="4">Secreted protein NIS1</fullName>
    </recommendedName>
</protein>
<evidence type="ECO:0000313" key="2">
    <source>
        <dbReference type="EMBL" id="RMJ10627.1"/>
    </source>
</evidence>
<dbReference type="EMBL" id="NKUJ01000196">
    <property type="protein sequence ID" value="RMJ10627.1"/>
    <property type="molecule type" value="Genomic_DNA"/>
</dbReference>
<name>A0A3M2RZ93_9HYPO</name>
<proteinExistence type="predicted"/>
<dbReference type="InterPro" id="IPR045469">
    <property type="entry name" value="Nis1"/>
</dbReference>
<dbReference type="OrthoDB" id="3913322at2759"/>